<feature type="domain" description="Anthranilate synthase component I N-terminal" evidence="7">
    <location>
        <begin position="284"/>
        <end position="423"/>
    </location>
</feature>
<keyword evidence="9" id="KW-1185">Reference proteome</keyword>
<protein>
    <recommendedName>
        <fullName evidence="2">aminodeoxychorismate synthase</fullName>
        <ecNumber evidence="2">2.6.1.85</ecNumber>
    </recommendedName>
</protein>
<dbReference type="Pfam" id="PF04715">
    <property type="entry name" value="Anth_synt_I_N"/>
    <property type="match status" value="1"/>
</dbReference>
<dbReference type="SUPFAM" id="SSF52317">
    <property type="entry name" value="Class I glutamine amidotransferase-like"/>
    <property type="match status" value="1"/>
</dbReference>
<evidence type="ECO:0000259" key="6">
    <source>
        <dbReference type="Pfam" id="PF00425"/>
    </source>
</evidence>
<dbReference type="GO" id="GO:0009396">
    <property type="term" value="P:folic acid-containing compound biosynthetic process"/>
    <property type="evidence" value="ECO:0007669"/>
    <property type="project" value="InterPro"/>
</dbReference>
<dbReference type="Gene3D" id="3.40.50.880">
    <property type="match status" value="1"/>
</dbReference>
<dbReference type="NCBIfam" id="TIGR00553">
    <property type="entry name" value="pabB"/>
    <property type="match status" value="1"/>
</dbReference>
<dbReference type="EMBL" id="QJKF01000010">
    <property type="protein sequence ID" value="PXX60445.1"/>
    <property type="molecule type" value="Genomic_DNA"/>
</dbReference>
<dbReference type="GO" id="GO:0008153">
    <property type="term" value="P:4-aminobenzoate biosynthetic process"/>
    <property type="evidence" value="ECO:0007669"/>
    <property type="project" value="TreeGrafter"/>
</dbReference>
<evidence type="ECO:0000313" key="9">
    <source>
        <dbReference type="Proteomes" id="UP000247569"/>
    </source>
</evidence>
<evidence type="ECO:0000256" key="3">
    <source>
        <dbReference type="ARBA" id="ARBA00022679"/>
    </source>
</evidence>
<dbReference type="RefSeq" id="WP_040733130.1">
    <property type="nucleotide sequence ID" value="NZ_QJKF01000010.1"/>
</dbReference>
<organism evidence="8 9">
    <name type="scientific">Nocardia tenerifensis</name>
    <dbReference type="NCBI Taxonomy" id="228006"/>
    <lineage>
        <taxon>Bacteria</taxon>
        <taxon>Bacillati</taxon>
        <taxon>Actinomycetota</taxon>
        <taxon>Actinomycetes</taxon>
        <taxon>Mycobacteriales</taxon>
        <taxon>Nocardiaceae</taxon>
        <taxon>Nocardia</taxon>
    </lineage>
</organism>
<dbReference type="AlphaFoldDB" id="A0A318K0X3"/>
<dbReference type="PANTHER" id="PTHR11236">
    <property type="entry name" value="AMINOBENZOATE/ANTHRANILATE SYNTHASE"/>
    <property type="match status" value="1"/>
</dbReference>
<dbReference type="Gene3D" id="3.60.120.10">
    <property type="entry name" value="Anthranilate synthase"/>
    <property type="match status" value="1"/>
</dbReference>
<dbReference type="NCBIfam" id="TIGR00566">
    <property type="entry name" value="trpG_papA"/>
    <property type="match status" value="1"/>
</dbReference>
<sequence>MRTLLIDNYDSFTYNLYQLISEVNGIEPTVVRNDEAGELELARFDNIVISPGPGRPDVARDVGISAAVIAETDLPLLGVCLGHQRIVVAEGGTVDVAPAARHGYLDRIGHDDRDLFAGLPQRFTAVRYHSLCAQRPLPDSLEITATAADGVIMGVRHRTRPQWGVQFHPESIASEFGTALLRNFARLTAAHRTRATGRDTTARRADPVTMRLRPVTVTRPRTRSAPTPSTTSTLAHEQFPALVEQFGAQSTGPFSEVARTGVPDRDPPRHWQLRHTVIERAIDTESAFVRLYGNSPTAFWLDSEHVEPGLDRFSFLGDASGPLAEVVRYRVGTGEVTVESSDGNRRLVAGGVLDYLAAQLRLRELETPDLPFDFAGGYVGYLGYEIKADCGGQTVHRAPTPDAQWIFADRIVVVDHVAGRTYLLSLTDSTAESLRAGADWLRDTGETLETLPTWANPPTLDIPSDGDAVEPLLSRGRERYLADIAVCRERLLAGESYEICLTDGVTVPAVEDGGLDFYRTLRRCNPAPYAAYLRFDDLEIACSSPERFLKIDRSRTVESKPIKGTAPRGATPAEDERLARELADSPKTRAENLMIVDLLRNDLGRVCEIGSVHVPKLMAIESYMTMHQLVSTVRGTLRPGVGVIDCLRACFPGGSMTGAPKLRTMEIIDELETEARGIYSGAIGFLGLGGTADLNIVIRTAVRYGGRWRIGAGGAIVLDSDPEDEYHEMVLKAAATLRAATDRVTG</sequence>
<evidence type="ECO:0000259" key="7">
    <source>
        <dbReference type="Pfam" id="PF04715"/>
    </source>
</evidence>
<dbReference type="InterPro" id="IPR005802">
    <property type="entry name" value="ADC_synth_comp_1"/>
</dbReference>
<comment type="caution">
    <text evidence="8">The sequence shown here is derived from an EMBL/GenBank/DDBJ whole genome shotgun (WGS) entry which is preliminary data.</text>
</comment>
<dbReference type="Pfam" id="PF00117">
    <property type="entry name" value="GATase"/>
    <property type="match status" value="1"/>
</dbReference>
<evidence type="ECO:0000313" key="8">
    <source>
        <dbReference type="EMBL" id="PXX60445.1"/>
    </source>
</evidence>
<dbReference type="GO" id="GO:0000162">
    <property type="term" value="P:L-tryptophan biosynthetic process"/>
    <property type="evidence" value="ECO:0007669"/>
    <property type="project" value="TreeGrafter"/>
</dbReference>
<dbReference type="SUPFAM" id="SSF56322">
    <property type="entry name" value="ADC synthase"/>
    <property type="match status" value="1"/>
</dbReference>
<dbReference type="FunFam" id="3.40.50.880:FF:000003">
    <property type="entry name" value="Anthranilate synthase component II"/>
    <property type="match status" value="1"/>
</dbReference>
<dbReference type="InterPro" id="IPR006221">
    <property type="entry name" value="TrpG/PapA_dom"/>
</dbReference>
<dbReference type="Pfam" id="PF00425">
    <property type="entry name" value="Chorismate_bind"/>
    <property type="match status" value="1"/>
</dbReference>
<dbReference type="PRINTS" id="PR00097">
    <property type="entry name" value="ANTSNTHASEII"/>
</dbReference>
<accession>A0A318K0X3</accession>
<dbReference type="PRINTS" id="PR00096">
    <property type="entry name" value="GATASE"/>
</dbReference>
<evidence type="ECO:0000259" key="5">
    <source>
        <dbReference type="Pfam" id="PF00117"/>
    </source>
</evidence>
<comment type="similarity">
    <text evidence="1">In the C-terminal section; belongs to the anthranilate synthase component I family.</text>
</comment>
<dbReference type="GO" id="GO:0046820">
    <property type="term" value="F:4-amino-4-deoxychorismate synthase activity"/>
    <property type="evidence" value="ECO:0007669"/>
    <property type="project" value="UniProtKB-EC"/>
</dbReference>
<reference evidence="8 9" key="1">
    <citation type="submission" date="2018-05" db="EMBL/GenBank/DDBJ databases">
        <title>Genomic Encyclopedia of Type Strains, Phase IV (KMG-IV): sequencing the most valuable type-strain genomes for metagenomic binning, comparative biology and taxonomic classification.</title>
        <authorList>
            <person name="Goeker M."/>
        </authorList>
    </citation>
    <scope>NUCLEOTIDE SEQUENCE [LARGE SCALE GENOMIC DNA]</scope>
    <source>
        <strain evidence="8 9">DSM 44704</strain>
    </source>
</reference>
<evidence type="ECO:0000256" key="2">
    <source>
        <dbReference type="ARBA" id="ARBA00013139"/>
    </source>
</evidence>
<dbReference type="OrthoDB" id="3518032at2"/>
<dbReference type="PRINTS" id="PR00099">
    <property type="entry name" value="CPSGATASE"/>
</dbReference>
<evidence type="ECO:0000256" key="1">
    <source>
        <dbReference type="ARBA" id="ARBA00005970"/>
    </source>
</evidence>
<dbReference type="InterPro" id="IPR015890">
    <property type="entry name" value="Chorismate_C"/>
</dbReference>
<evidence type="ECO:0000256" key="4">
    <source>
        <dbReference type="ARBA" id="ARBA00022962"/>
    </source>
</evidence>
<dbReference type="CDD" id="cd01743">
    <property type="entry name" value="GATase1_Anthranilate_Synthase"/>
    <property type="match status" value="1"/>
</dbReference>
<keyword evidence="3" id="KW-0808">Transferase</keyword>
<dbReference type="PROSITE" id="PS51273">
    <property type="entry name" value="GATASE_TYPE_1"/>
    <property type="match status" value="1"/>
</dbReference>
<dbReference type="GO" id="GO:0005737">
    <property type="term" value="C:cytoplasm"/>
    <property type="evidence" value="ECO:0007669"/>
    <property type="project" value="TreeGrafter"/>
</dbReference>
<dbReference type="InterPro" id="IPR017926">
    <property type="entry name" value="GATASE"/>
</dbReference>
<dbReference type="InterPro" id="IPR005801">
    <property type="entry name" value="ADC_synthase"/>
</dbReference>
<dbReference type="PANTHER" id="PTHR11236:SF18">
    <property type="entry name" value="AMINODEOXYCHORISMATE SYNTHASE"/>
    <property type="match status" value="1"/>
</dbReference>
<feature type="domain" description="Glutamine amidotransferase" evidence="5">
    <location>
        <begin position="4"/>
        <end position="185"/>
    </location>
</feature>
<dbReference type="EC" id="2.6.1.85" evidence="2"/>
<proteinExistence type="inferred from homology"/>
<name>A0A318K0X3_9NOCA</name>
<dbReference type="InterPro" id="IPR029062">
    <property type="entry name" value="Class_I_gatase-like"/>
</dbReference>
<gene>
    <name evidence="8" type="ORF">DFR70_110287</name>
</gene>
<feature type="domain" description="Chorismate-utilising enzyme C-terminal" evidence="6">
    <location>
        <begin position="477"/>
        <end position="732"/>
    </location>
</feature>
<dbReference type="Proteomes" id="UP000247569">
    <property type="component" value="Unassembled WGS sequence"/>
</dbReference>
<keyword evidence="4" id="KW-0315">Glutamine amidotransferase</keyword>
<dbReference type="InterPro" id="IPR006805">
    <property type="entry name" value="Anth_synth_I_N"/>
</dbReference>
<dbReference type="InterPro" id="IPR019999">
    <property type="entry name" value="Anth_synth_I-like"/>
</dbReference>